<proteinExistence type="predicted"/>
<reference evidence="1 2" key="1">
    <citation type="submission" date="2020-07" db="EMBL/GenBank/DDBJ databases">
        <title>Whole genome sequence of Sphingobium yanoikuyae A3.</title>
        <authorList>
            <person name="Han S.-S."/>
        </authorList>
    </citation>
    <scope>NUCLEOTIDE SEQUENCE [LARGE SCALE GENOMIC DNA]</scope>
    <source>
        <strain evidence="1 2">A3</strain>
    </source>
</reference>
<dbReference type="EMBL" id="CP060122">
    <property type="protein sequence ID" value="QNG47381.1"/>
    <property type="molecule type" value="Genomic_DNA"/>
</dbReference>
<accession>A0A9X7YDV4</accession>
<gene>
    <name evidence="1" type="ORF">H3V42_07165</name>
</gene>
<dbReference type="AlphaFoldDB" id="A0A9X7YDV4"/>
<evidence type="ECO:0000313" key="1">
    <source>
        <dbReference type="EMBL" id="QNG47381.1"/>
    </source>
</evidence>
<dbReference type="Proteomes" id="UP000515377">
    <property type="component" value="Chromosome"/>
</dbReference>
<name>A0A9X7YDV4_SPHYA</name>
<sequence>MPSRRRKGERPIDKSQFYRPYDSTHPVAHAISTGSRWFLAWQFQYGFSDARLVKQLGMSPGRLRQLDQDAPILPAEVDALAAAYGVQPSDIIASLPDPEMLLKE</sequence>
<evidence type="ECO:0000313" key="2">
    <source>
        <dbReference type="Proteomes" id="UP000515377"/>
    </source>
</evidence>
<organism evidence="1 2">
    <name type="scientific">Sphingobium yanoikuyae</name>
    <name type="common">Sphingomonas yanoikuyae</name>
    <dbReference type="NCBI Taxonomy" id="13690"/>
    <lineage>
        <taxon>Bacteria</taxon>
        <taxon>Pseudomonadati</taxon>
        <taxon>Pseudomonadota</taxon>
        <taxon>Alphaproteobacteria</taxon>
        <taxon>Sphingomonadales</taxon>
        <taxon>Sphingomonadaceae</taxon>
        <taxon>Sphingobium</taxon>
    </lineage>
</organism>
<protein>
    <submittedName>
        <fullName evidence="1">Uncharacterized protein</fullName>
    </submittedName>
</protein>